<evidence type="ECO:0000256" key="3">
    <source>
        <dbReference type="ARBA" id="ARBA00012737"/>
    </source>
</evidence>
<keyword evidence="6" id="KW-0061">Asparagine biosynthesis</keyword>
<evidence type="ECO:0000313" key="10">
    <source>
        <dbReference type="EMBL" id="GHH27821.1"/>
    </source>
</evidence>
<dbReference type="PANTHER" id="PTHR43284">
    <property type="entry name" value="ASPARAGINE SYNTHETASE (GLUTAMINE-HYDROLYZING)"/>
    <property type="match status" value="1"/>
</dbReference>
<dbReference type="Pfam" id="PF13537">
    <property type="entry name" value="GATase_7"/>
    <property type="match status" value="1"/>
</dbReference>
<name>A0ABQ3LWB2_9PSEU</name>
<dbReference type="InterPro" id="IPR017932">
    <property type="entry name" value="GATase_2_dom"/>
</dbReference>
<keyword evidence="5" id="KW-0067">ATP-binding</keyword>
<comment type="caution">
    <text evidence="10">The sequence shown here is derived from an EMBL/GenBank/DDBJ whole genome shotgun (WGS) entry which is preliminary data.</text>
</comment>
<keyword evidence="6" id="KW-0028">Amino-acid biosynthesis</keyword>
<keyword evidence="4" id="KW-0547">Nucleotide-binding</keyword>
<evidence type="ECO:0000313" key="11">
    <source>
        <dbReference type="Proteomes" id="UP000605568"/>
    </source>
</evidence>
<dbReference type="PROSITE" id="PS51278">
    <property type="entry name" value="GATASE_TYPE_2"/>
    <property type="match status" value="1"/>
</dbReference>
<evidence type="ECO:0000256" key="1">
    <source>
        <dbReference type="ARBA" id="ARBA00005187"/>
    </source>
</evidence>
<evidence type="ECO:0000256" key="8">
    <source>
        <dbReference type="ARBA" id="ARBA00048741"/>
    </source>
</evidence>
<reference evidence="11" key="1">
    <citation type="journal article" date="2019" name="Int. J. Syst. Evol. Microbiol.">
        <title>The Global Catalogue of Microorganisms (GCM) 10K type strain sequencing project: providing services to taxonomists for standard genome sequencing and annotation.</title>
        <authorList>
            <consortium name="The Broad Institute Genomics Platform"/>
            <consortium name="The Broad Institute Genome Sequencing Center for Infectious Disease"/>
            <person name="Wu L."/>
            <person name="Ma J."/>
        </authorList>
    </citation>
    <scope>NUCLEOTIDE SEQUENCE [LARGE SCALE GENOMIC DNA]</scope>
    <source>
        <strain evidence="11">CGMCC 4.7367</strain>
    </source>
</reference>
<dbReference type="NCBIfam" id="TIGR01536">
    <property type="entry name" value="asn_synth_AEB"/>
    <property type="match status" value="1"/>
</dbReference>
<dbReference type="EC" id="6.3.5.4" evidence="3"/>
<evidence type="ECO:0000256" key="7">
    <source>
        <dbReference type="ARBA" id="ARBA00022962"/>
    </source>
</evidence>
<dbReference type="InterPro" id="IPR033738">
    <property type="entry name" value="AsnB_N"/>
</dbReference>
<evidence type="ECO:0000256" key="5">
    <source>
        <dbReference type="ARBA" id="ARBA00022840"/>
    </source>
</evidence>
<dbReference type="CDD" id="cd00712">
    <property type="entry name" value="AsnB"/>
    <property type="match status" value="1"/>
</dbReference>
<sequence>MCGIAGEIVVDQAGRPDLGAVERMTRTMWSRGPDGAGHWAEGRVALGHRRLSIIDLSDAGAQPMVDDELGLAVAFNGCIYNYEQLREELSGRYSFRSTSDTEVILKAYDHWGEGFVEHLVGMFAIALFDRRRDRVLLVRDRLGIKPLYVAEVRGRTRFASTLPALLAGGGVDTELDPVGLHHYLTWHSIVPAPRTVLRGVRKLPPATIRVFERGQEPRDHVYWQPSYTRRPEHADWTALDWRQAVREALQVAVRRRTVSDVEVGVLLSGGLDSSLLVALLAAEGQRPSTFSIGFTSRDDVEGDEFAYSDAIAQKFGTDHHQIRIGDEEIASAVEDTVGSMSEPMGSHDVTAFHLVCREVSQHVKVVQCGQGADEVFAGYRYHQPAATAARREAAEVLRDAFHDLGHDELAHVLEPDWLTRHDVSAVLAAEHLSDPGADTALDAVLRTDTHLLMPDDPVKRVDNMAMAWGVEARVPFLDQDLVELVAACPPELKAGQDGKGLLKDIGRDLLPLEVVDRKKGYFPVPALTRLDGEVLDLLRATMTSPAARGRGVLRRDYVDGLLADPNGHATKAGGNELWHLGVLEMWLQQHGIG</sequence>
<accession>A0ABQ3LWB2</accession>
<dbReference type="NCBIfam" id="TIGR03104">
    <property type="entry name" value="trio_amidotrans"/>
    <property type="match status" value="1"/>
</dbReference>
<evidence type="ECO:0000256" key="4">
    <source>
        <dbReference type="ARBA" id="ARBA00022741"/>
    </source>
</evidence>
<dbReference type="Gene3D" id="3.60.20.10">
    <property type="entry name" value="Glutamine Phosphoribosylpyrophosphate, subunit 1, domain 1"/>
    <property type="match status" value="1"/>
</dbReference>
<dbReference type="InterPro" id="IPR017535">
    <property type="entry name" value="Asparagine_synth"/>
</dbReference>
<comment type="similarity">
    <text evidence="2">Belongs to the asparagine synthetase family.</text>
</comment>
<evidence type="ECO:0000259" key="9">
    <source>
        <dbReference type="PROSITE" id="PS51278"/>
    </source>
</evidence>
<comment type="catalytic activity">
    <reaction evidence="8">
        <text>L-aspartate + L-glutamine + ATP + H2O = L-asparagine + L-glutamate + AMP + diphosphate + H(+)</text>
        <dbReference type="Rhea" id="RHEA:12228"/>
        <dbReference type="ChEBI" id="CHEBI:15377"/>
        <dbReference type="ChEBI" id="CHEBI:15378"/>
        <dbReference type="ChEBI" id="CHEBI:29985"/>
        <dbReference type="ChEBI" id="CHEBI:29991"/>
        <dbReference type="ChEBI" id="CHEBI:30616"/>
        <dbReference type="ChEBI" id="CHEBI:33019"/>
        <dbReference type="ChEBI" id="CHEBI:58048"/>
        <dbReference type="ChEBI" id="CHEBI:58359"/>
        <dbReference type="ChEBI" id="CHEBI:456215"/>
        <dbReference type="EC" id="6.3.5.4"/>
    </reaction>
</comment>
<evidence type="ECO:0000256" key="2">
    <source>
        <dbReference type="ARBA" id="ARBA00005752"/>
    </source>
</evidence>
<dbReference type="Proteomes" id="UP000605568">
    <property type="component" value="Unassembled WGS sequence"/>
</dbReference>
<dbReference type="RefSeq" id="WP_191295441.1">
    <property type="nucleotide sequence ID" value="NZ_BNAR01000001.1"/>
</dbReference>
<dbReference type="PANTHER" id="PTHR43284:SF1">
    <property type="entry name" value="ASPARAGINE SYNTHETASE"/>
    <property type="match status" value="1"/>
</dbReference>
<dbReference type="EMBL" id="BNAR01000001">
    <property type="protein sequence ID" value="GHH27821.1"/>
    <property type="molecule type" value="Genomic_DNA"/>
</dbReference>
<comment type="pathway">
    <text evidence="1">Amino-acid biosynthesis; L-asparagine biosynthesis; L-asparagine from L-aspartate (L-Gln route): step 1/1.</text>
</comment>
<gene>
    <name evidence="10" type="primary">asnB</name>
    <name evidence="10" type="ORF">GCM10017774_01010</name>
</gene>
<feature type="domain" description="Glutamine amidotransferase type-2" evidence="9">
    <location>
        <begin position="2"/>
        <end position="214"/>
    </location>
</feature>
<dbReference type="SUPFAM" id="SSF52402">
    <property type="entry name" value="Adenine nucleotide alpha hydrolases-like"/>
    <property type="match status" value="1"/>
</dbReference>
<evidence type="ECO:0000256" key="6">
    <source>
        <dbReference type="ARBA" id="ARBA00022888"/>
    </source>
</evidence>
<dbReference type="PIRSF" id="PIRSF001589">
    <property type="entry name" value="Asn_synthetase_glu-h"/>
    <property type="match status" value="1"/>
</dbReference>
<dbReference type="InterPro" id="IPR001962">
    <property type="entry name" value="Asn_synthase"/>
</dbReference>
<proteinExistence type="inferred from homology"/>
<dbReference type="InterPro" id="IPR014729">
    <property type="entry name" value="Rossmann-like_a/b/a_fold"/>
</dbReference>
<dbReference type="InterPro" id="IPR051786">
    <property type="entry name" value="ASN_synthetase/amidase"/>
</dbReference>
<dbReference type="InterPro" id="IPR029055">
    <property type="entry name" value="Ntn_hydrolases_N"/>
</dbReference>
<dbReference type="Gene3D" id="3.40.50.620">
    <property type="entry name" value="HUPs"/>
    <property type="match status" value="1"/>
</dbReference>
<dbReference type="InterPro" id="IPR006426">
    <property type="entry name" value="Asn_synth_AEB"/>
</dbReference>
<protein>
    <recommendedName>
        <fullName evidence="3">asparagine synthase (glutamine-hydrolyzing)</fullName>
        <ecNumber evidence="3">6.3.5.4</ecNumber>
    </recommendedName>
</protein>
<dbReference type="Pfam" id="PF00733">
    <property type="entry name" value="Asn_synthase"/>
    <property type="match status" value="1"/>
</dbReference>
<dbReference type="CDD" id="cd01991">
    <property type="entry name" value="Asn_synthase_B_C"/>
    <property type="match status" value="1"/>
</dbReference>
<keyword evidence="7" id="KW-0315">Glutamine amidotransferase</keyword>
<dbReference type="SUPFAM" id="SSF56235">
    <property type="entry name" value="N-terminal nucleophile aminohydrolases (Ntn hydrolases)"/>
    <property type="match status" value="1"/>
</dbReference>
<organism evidence="10 11">
    <name type="scientific">Lentzea cavernae</name>
    <dbReference type="NCBI Taxonomy" id="2020703"/>
    <lineage>
        <taxon>Bacteria</taxon>
        <taxon>Bacillati</taxon>
        <taxon>Actinomycetota</taxon>
        <taxon>Actinomycetes</taxon>
        <taxon>Pseudonocardiales</taxon>
        <taxon>Pseudonocardiaceae</taxon>
        <taxon>Lentzea</taxon>
    </lineage>
</organism>
<keyword evidence="11" id="KW-1185">Reference proteome</keyword>